<dbReference type="Pfam" id="PF14223">
    <property type="entry name" value="Retrotran_gag_2"/>
    <property type="match status" value="1"/>
</dbReference>
<evidence type="ECO:0000313" key="2">
    <source>
        <dbReference type="Proteomes" id="UP001159363"/>
    </source>
</evidence>
<organism evidence="1 2">
    <name type="scientific">Dryococelus australis</name>
    <dbReference type="NCBI Taxonomy" id="614101"/>
    <lineage>
        <taxon>Eukaryota</taxon>
        <taxon>Metazoa</taxon>
        <taxon>Ecdysozoa</taxon>
        <taxon>Arthropoda</taxon>
        <taxon>Hexapoda</taxon>
        <taxon>Insecta</taxon>
        <taxon>Pterygota</taxon>
        <taxon>Neoptera</taxon>
        <taxon>Polyneoptera</taxon>
        <taxon>Phasmatodea</taxon>
        <taxon>Verophasmatodea</taxon>
        <taxon>Anareolatae</taxon>
        <taxon>Phasmatidae</taxon>
        <taxon>Eurycanthinae</taxon>
        <taxon>Dryococelus</taxon>
    </lineage>
</organism>
<comment type="caution">
    <text evidence="1">The sequence shown here is derived from an EMBL/GenBank/DDBJ whole genome shotgun (WGS) entry which is preliminary data.</text>
</comment>
<name>A0ABQ9I954_9NEOP</name>
<keyword evidence="2" id="KW-1185">Reference proteome</keyword>
<dbReference type="EMBL" id="JARBHB010000002">
    <property type="protein sequence ID" value="KAJ8892824.1"/>
    <property type="molecule type" value="Genomic_DNA"/>
</dbReference>
<evidence type="ECO:0000313" key="1">
    <source>
        <dbReference type="EMBL" id="KAJ8892824.1"/>
    </source>
</evidence>
<sequence>MFPSANSNYLAIPHLTKGISDHHLEIVKGAKTAKEMVTSLRNVFARTSPISKHFVMQRLVKLKFNGGDIQDHFVQVESLLQEFEAAEASLDEPDRACYLLLTMKESYNTVITALATMTTDLTYEFVKGRLLDTDL</sequence>
<gene>
    <name evidence="1" type="ORF">PR048_005405</name>
</gene>
<reference evidence="1 2" key="1">
    <citation type="submission" date="2023-02" db="EMBL/GenBank/DDBJ databases">
        <title>LHISI_Scaffold_Assembly.</title>
        <authorList>
            <person name="Stuart O.P."/>
            <person name="Cleave R."/>
            <person name="Magrath M.J.L."/>
            <person name="Mikheyev A.S."/>
        </authorList>
    </citation>
    <scope>NUCLEOTIDE SEQUENCE [LARGE SCALE GENOMIC DNA]</scope>
    <source>
        <strain evidence="1">Daus_M_001</strain>
        <tissue evidence="1">Leg muscle</tissue>
    </source>
</reference>
<protein>
    <submittedName>
        <fullName evidence="1">Uncharacterized protein</fullName>
    </submittedName>
</protein>
<accession>A0ABQ9I954</accession>
<proteinExistence type="predicted"/>
<dbReference type="Proteomes" id="UP001159363">
    <property type="component" value="Chromosome 2"/>
</dbReference>